<dbReference type="EMBL" id="DSMU01000185">
    <property type="protein sequence ID" value="HEL65605.1"/>
    <property type="molecule type" value="Genomic_DNA"/>
</dbReference>
<dbReference type="SUPFAM" id="SSF111369">
    <property type="entry name" value="HlyD-like secretion proteins"/>
    <property type="match status" value="1"/>
</dbReference>
<evidence type="ECO:0000256" key="4">
    <source>
        <dbReference type="SAM" id="MobiDB-lite"/>
    </source>
</evidence>
<sequence>MMQVRAFLTKKILVVLLIAGVLTGGLAAYGTLGKKNRIQYQTAKAERGMIVSTVTASGQVLDLDVVEVTTQATGIVKELFVKEGDTVQTGDSLLTLELDKDGVMAKEKAWAAYLGARADLDAAEQNALSAQGSVKAAEIELENAKQAKLALEKELKLAEASLIAAQHEWDKIQSGSGTSEAQRRQKELALQAAQEALTLAQRKYKNADNSIEKAALELSIAKQRAGSGSDTVSKAAANVTVAWAAYEATLPVITAPVSGKIVSLNVVAGAAIKGSSSGGGSSTASTSPGYKVASILIGNLRLASFNVSEVDVVKVKVGQKATITVDALPGRTFTGKVVGIDRTGTVESGVTSYPVTVQFDTPSDEVLPQMAANASIITDTKDNALLIPASAVKTVQGETVVTVLRSGRVEQRPVVLGLSSGTQVEVVSGLSEGEEVVVSTLSGGQQGAGSPFGGRTGGGAMRPGSFGGTPFPAGRNLR</sequence>
<dbReference type="InterPro" id="IPR050465">
    <property type="entry name" value="UPF0194_transport"/>
</dbReference>
<dbReference type="Pfam" id="PF25990">
    <property type="entry name" value="Beta-barrel_YknX"/>
    <property type="match status" value="1"/>
</dbReference>
<accession>A0A7C2E3G1</accession>
<dbReference type="Pfam" id="PF25917">
    <property type="entry name" value="BSH_RND"/>
    <property type="match status" value="1"/>
</dbReference>
<evidence type="ECO:0000256" key="2">
    <source>
        <dbReference type="ARBA" id="ARBA00023054"/>
    </source>
</evidence>
<organism evidence="8">
    <name type="scientific">Ammonifex degensii</name>
    <dbReference type="NCBI Taxonomy" id="42838"/>
    <lineage>
        <taxon>Bacteria</taxon>
        <taxon>Bacillati</taxon>
        <taxon>Bacillota</taxon>
        <taxon>Clostridia</taxon>
        <taxon>Thermoanaerobacterales</taxon>
        <taxon>Thermoanaerobacteraceae</taxon>
        <taxon>Ammonifex</taxon>
    </lineage>
</organism>
<comment type="caution">
    <text evidence="8">The sequence shown here is derived from an EMBL/GenBank/DDBJ whole genome shotgun (WGS) entry which is preliminary data.</text>
</comment>
<dbReference type="GO" id="GO:0030313">
    <property type="term" value="C:cell envelope"/>
    <property type="evidence" value="ECO:0007669"/>
    <property type="project" value="UniProtKB-SubCell"/>
</dbReference>
<dbReference type="Gene3D" id="2.40.50.100">
    <property type="match status" value="1"/>
</dbReference>
<feature type="compositionally biased region" description="Gly residues" evidence="4">
    <location>
        <begin position="444"/>
        <end position="467"/>
    </location>
</feature>
<dbReference type="Gene3D" id="2.40.30.170">
    <property type="match status" value="1"/>
</dbReference>
<evidence type="ECO:0000256" key="1">
    <source>
        <dbReference type="ARBA" id="ARBA00004196"/>
    </source>
</evidence>
<name>A0A7C2E3G1_9THEO</name>
<dbReference type="InterPro" id="IPR058636">
    <property type="entry name" value="Beta-barrel_YknX"/>
</dbReference>
<dbReference type="PRINTS" id="PR01490">
    <property type="entry name" value="RTXTOXIND"/>
</dbReference>
<feature type="domain" description="Multidrug resistance protein MdtA-like C-terminal permuted SH3" evidence="6">
    <location>
        <begin position="383"/>
        <end position="441"/>
    </location>
</feature>
<feature type="region of interest" description="Disordered" evidence="4">
    <location>
        <begin position="440"/>
        <end position="478"/>
    </location>
</feature>
<dbReference type="SUPFAM" id="SSF57997">
    <property type="entry name" value="Tropomyosin"/>
    <property type="match status" value="1"/>
</dbReference>
<dbReference type="Pfam" id="PF25967">
    <property type="entry name" value="RND-MFP_C"/>
    <property type="match status" value="1"/>
</dbReference>
<proteinExistence type="predicted"/>
<dbReference type="PANTHER" id="PTHR32347:SF23">
    <property type="entry name" value="BLL5650 PROTEIN"/>
    <property type="match status" value="1"/>
</dbReference>
<gene>
    <name evidence="8" type="ORF">ENQ34_02850</name>
</gene>
<evidence type="ECO:0000313" key="8">
    <source>
        <dbReference type="EMBL" id="HEL65605.1"/>
    </source>
</evidence>
<dbReference type="PANTHER" id="PTHR32347">
    <property type="entry name" value="EFFLUX SYSTEM COMPONENT YKNX-RELATED"/>
    <property type="match status" value="1"/>
</dbReference>
<comment type="subcellular location">
    <subcellularLocation>
        <location evidence="1">Cell envelope</location>
    </subcellularLocation>
</comment>
<evidence type="ECO:0000259" key="5">
    <source>
        <dbReference type="Pfam" id="PF25917"/>
    </source>
</evidence>
<feature type="domain" description="YknX-like beta-barrel" evidence="7">
    <location>
        <begin position="306"/>
        <end position="368"/>
    </location>
</feature>
<dbReference type="Gene3D" id="2.40.420.20">
    <property type="match status" value="1"/>
</dbReference>
<dbReference type="InterPro" id="IPR058625">
    <property type="entry name" value="MdtA-like_BSH"/>
</dbReference>
<dbReference type="AlphaFoldDB" id="A0A7C2E3G1"/>
<dbReference type="InterPro" id="IPR058627">
    <property type="entry name" value="MdtA-like_C"/>
</dbReference>
<evidence type="ECO:0000256" key="3">
    <source>
        <dbReference type="SAM" id="Coils"/>
    </source>
</evidence>
<protein>
    <submittedName>
        <fullName evidence="8">HlyD family efflux transporter periplasmic adaptor subunit</fullName>
    </submittedName>
</protein>
<evidence type="ECO:0000259" key="7">
    <source>
        <dbReference type="Pfam" id="PF25990"/>
    </source>
</evidence>
<feature type="coiled-coil region" evidence="3">
    <location>
        <begin position="120"/>
        <end position="224"/>
    </location>
</feature>
<keyword evidence="2 3" id="KW-0175">Coiled coil</keyword>
<evidence type="ECO:0000259" key="6">
    <source>
        <dbReference type="Pfam" id="PF25967"/>
    </source>
</evidence>
<feature type="domain" description="Multidrug resistance protein MdtA-like barrel-sandwich hybrid" evidence="5">
    <location>
        <begin position="65"/>
        <end position="273"/>
    </location>
</feature>
<reference evidence="8" key="1">
    <citation type="journal article" date="2020" name="mSystems">
        <title>Genome- and Community-Level Interaction Insights into Carbon Utilization and Element Cycling Functions of Hydrothermarchaeota in Hydrothermal Sediment.</title>
        <authorList>
            <person name="Zhou Z."/>
            <person name="Liu Y."/>
            <person name="Xu W."/>
            <person name="Pan J."/>
            <person name="Luo Z.H."/>
            <person name="Li M."/>
        </authorList>
    </citation>
    <scope>NUCLEOTIDE SEQUENCE [LARGE SCALE GENOMIC DNA]</scope>
    <source>
        <strain evidence="8">SpSt-300</strain>
    </source>
</reference>